<proteinExistence type="inferred from homology"/>
<protein>
    <recommendedName>
        <fullName evidence="10">Hexosyltransferase</fullName>
        <ecNumber evidence="10">2.4.1.-</ecNumber>
    </recommendedName>
</protein>
<keyword evidence="9" id="KW-0472">Membrane</keyword>
<evidence type="ECO:0000256" key="2">
    <source>
        <dbReference type="ARBA" id="ARBA00008661"/>
    </source>
</evidence>
<evidence type="ECO:0000256" key="3">
    <source>
        <dbReference type="ARBA" id="ARBA00022676"/>
    </source>
</evidence>
<dbReference type="EC" id="2.4.1.-" evidence="10"/>
<name>A0A1I7XKD6_HETBA</name>
<keyword evidence="11" id="KW-1185">Reference proteome</keyword>
<sequence length="138" mass="16021">MEMIFSNNTIPYRILMLPDLSDCQAEGKNMTDQIVVATVLTSAKRYETRMAIRETWAGDRFSSAVKNRKVLVYFVISDSKIRKDMDLLLDEQAIYNDLIVTDLKEAYNNLVYKVRRGCYREVDNPYDNSFPNNNSQSD</sequence>
<evidence type="ECO:0000256" key="10">
    <source>
        <dbReference type="RuleBase" id="RU363063"/>
    </source>
</evidence>
<evidence type="ECO:0000313" key="12">
    <source>
        <dbReference type="WBParaSite" id="Hba_18171"/>
    </source>
</evidence>
<dbReference type="Pfam" id="PF01762">
    <property type="entry name" value="Galactosyl_T"/>
    <property type="match status" value="1"/>
</dbReference>
<dbReference type="AlphaFoldDB" id="A0A1I7XKD6"/>
<keyword evidence="3 10" id="KW-0328">Glycosyltransferase</keyword>
<dbReference type="PANTHER" id="PTHR11214:SF391">
    <property type="entry name" value="BETA-1,3-GALACTOSYLTRANSFERASE BRE-2-RELATED"/>
    <property type="match status" value="1"/>
</dbReference>
<keyword evidence="4" id="KW-0808">Transferase</keyword>
<evidence type="ECO:0000256" key="9">
    <source>
        <dbReference type="ARBA" id="ARBA00023136"/>
    </source>
</evidence>
<accession>A0A1I7XKD6</accession>
<dbReference type="GO" id="GO:0006493">
    <property type="term" value="P:protein O-linked glycosylation"/>
    <property type="evidence" value="ECO:0007669"/>
    <property type="project" value="TreeGrafter"/>
</dbReference>
<keyword evidence="7" id="KW-1133">Transmembrane helix</keyword>
<dbReference type="PANTHER" id="PTHR11214">
    <property type="entry name" value="BETA-1,3-N-ACETYLGLUCOSAMINYLTRANSFERASE"/>
    <property type="match status" value="1"/>
</dbReference>
<evidence type="ECO:0000256" key="7">
    <source>
        <dbReference type="ARBA" id="ARBA00022989"/>
    </source>
</evidence>
<dbReference type="InterPro" id="IPR002659">
    <property type="entry name" value="Glyco_trans_31"/>
</dbReference>
<evidence type="ECO:0000256" key="5">
    <source>
        <dbReference type="ARBA" id="ARBA00022692"/>
    </source>
</evidence>
<organism evidence="11 12">
    <name type="scientific">Heterorhabditis bacteriophora</name>
    <name type="common">Entomopathogenic nematode worm</name>
    <dbReference type="NCBI Taxonomy" id="37862"/>
    <lineage>
        <taxon>Eukaryota</taxon>
        <taxon>Metazoa</taxon>
        <taxon>Ecdysozoa</taxon>
        <taxon>Nematoda</taxon>
        <taxon>Chromadorea</taxon>
        <taxon>Rhabditida</taxon>
        <taxon>Rhabditina</taxon>
        <taxon>Rhabditomorpha</taxon>
        <taxon>Strongyloidea</taxon>
        <taxon>Heterorhabditidae</taxon>
        <taxon>Heterorhabditis</taxon>
    </lineage>
</organism>
<evidence type="ECO:0000313" key="11">
    <source>
        <dbReference type="Proteomes" id="UP000095283"/>
    </source>
</evidence>
<evidence type="ECO:0000256" key="6">
    <source>
        <dbReference type="ARBA" id="ARBA00022968"/>
    </source>
</evidence>
<evidence type="ECO:0000256" key="8">
    <source>
        <dbReference type="ARBA" id="ARBA00023034"/>
    </source>
</evidence>
<dbReference type="GO" id="GO:0016758">
    <property type="term" value="F:hexosyltransferase activity"/>
    <property type="evidence" value="ECO:0007669"/>
    <property type="project" value="InterPro"/>
</dbReference>
<comment type="subcellular location">
    <subcellularLocation>
        <location evidence="1 10">Golgi apparatus membrane</location>
        <topology evidence="1 10">Single-pass type II membrane protein</topology>
    </subcellularLocation>
</comment>
<keyword evidence="8 10" id="KW-0333">Golgi apparatus</keyword>
<evidence type="ECO:0000256" key="1">
    <source>
        <dbReference type="ARBA" id="ARBA00004323"/>
    </source>
</evidence>
<keyword evidence="5" id="KW-0812">Transmembrane</keyword>
<evidence type="ECO:0000256" key="4">
    <source>
        <dbReference type="ARBA" id="ARBA00022679"/>
    </source>
</evidence>
<dbReference type="WBParaSite" id="Hba_18171">
    <property type="protein sequence ID" value="Hba_18171"/>
    <property type="gene ID" value="Hba_18171"/>
</dbReference>
<keyword evidence="6" id="KW-0735">Signal-anchor</keyword>
<dbReference type="Proteomes" id="UP000095283">
    <property type="component" value="Unplaced"/>
</dbReference>
<comment type="similarity">
    <text evidence="2 10">Belongs to the glycosyltransferase 31 family.</text>
</comment>
<reference evidence="12" key="1">
    <citation type="submission" date="2016-11" db="UniProtKB">
        <authorList>
            <consortium name="WormBaseParasite"/>
        </authorList>
    </citation>
    <scope>IDENTIFICATION</scope>
</reference>
<dbReference type="GO" id="GO:0000139">
    <property type="term" value="C:Golgi membrane"/>
    <property type="evidence" value="ECO:0007669"/>
    <property type="project" value="UniProtKB-SubCell"/>
</dbReference>